<dbReference type="EMBL" id="CAJOBB010021790">
    <property type="protein sequence ID" value="CAF4379328.1"/>
    <property type="molecule type" value="Genomic_DNA"/>
</dbReference>
<dbReference type="Proteomes" id="UP000663868">
    <property type="component" value="Unassembled WGS sequence"/>
</dbReference>
<protein>
    <submittedName>
        <fullName evidence="1">Uncharacterized protein</fullName>
    </submittedName>
</protein>
<sequence length="93" mass="10732">MSESINERGSLSSDIGEIEISTDDTEFEDQRFRFFLSYLNIVYGTTPTVFKTAILNNEINRKLIESFLDKSDRNIIVIFENSDSLNILTEFPI</sequence>
<accession>A0A820MTG9</accession>
<evidence type="ECO:0000313" key="1">
    <source>
        <dbReference type="EMBL" id="CAF4379328.1"/>
    </source>
</evidence>
<gene>
    <name evidence="1" type="ORF">KXQ929_LOCUS49817</name>
</gene>
<evidence type="ECO:0000313" key="2">
    <source>
        <dbReference type="Proteomes" id="UP000663868"/>
    </source>
</evidence>
<feature type="non-terminal residue" evidence="1">
    <location>
        <position position="1"/>
    </location>
</feature>
<reference evidence="1" key="1">
    <citation type="submission" date="2021-02" db="EMBL/GenBank/DDBJ databases">
        <authorList>
            <person name="Nowell W R."/>
        </authorList>
    </citation>
    <scope>NUCLEOTIDE SEQUENCE</scope>
</reference>
<proteinExistence type="predicted"/>
<dbReference type="AlphaFoldDB" id="A0A820MTG9"/>
<name>A0A820MTG9_9BILA</name>
<comment type="caution">
    <text evidence="1">The sequence shown here is derived from an EMBL/GenBank/DDBJ whole genome shotgun (WGS) entry which is preliminary data.</text>
</comment>
<organism evidence="1 2">
    <name type="scientific">Adineta steineri</name>
    <dbReference type="NCBI Taxonomy" id="433720"/>
    <lineage>
        <taxon>Eukaryota</taxon>
        <taxon>Metazoa</taxon>
        <taxon>Spiralia</taxon>
        <taxon>Gnathifera</taxon>
        <taxon>Rotifera</taxon>
        <taxon>Eurotatoria</taxon>
        <taxon>Bdelloidea</taxon>
        <taxon>Adinetida</taxon>
        <taxon>Adinetidae</taxon>
        <taxon>Adineta</taxon>
    </lineage>
</organism>